<evidence type="ECO:0000313" key="8">
    <source>
        <dbReference type="Proteomes" id="UP001329313"/>
    </source>
</evidence>
<dbReference type="NCBIfam" id="TIGR01430">
    <property type="entry name" value="aden_deam"/>
    <property type="match status" value="1"/>
</dbReference>
<comment type="cofactor">
    <cofactor evidence="1">
        <name>Zn(2+)</name>
        <dbReference type="ChEBI" id="CHEBI:29105"/>
    </cofactor>
</comment>
<keyword evidence="3" id="KW-0479">Metal-binding</keyword>
<dbReference type="PANTHER" id="PTHR43114:SF6">
    <property type="entry name" value="ADENINE DEAMINASE"/>
    <property type="match status" value="1"/>
</dbReference>
<dbReference type="SUPFAM" id="SSF51556">
    <property type="entry name" value="Metallo-dependent hydrolases"/>
    <property type="match status" value="1"/>
</dbReference>
<dbReference type="GO" id="GO:0019239">
    <property type="term" value="F:deaminase activity"/>
    <property type="evidence" value="ECO:0007669"/>
    <property type="project" value="InterPro"/>
</dbReference>
<keyword evidence="4 7" id="KW-0378">Hydrolase</keyword>
<name>A0AAU0MIC3_9MICO</name>
<comment type="similarity">
    <text evidence="2">Belongs to the metallo-dependent hydrolases superfamily. Adenosine and AMP deaminases family.</text>
</comment>
<evidence type="ECO:0000256" key="3">
    <source>
        <dbReference type="ARBA" id="ARBA00022723"/>
    </source>
</evidence>
<dbReference type="RefSeq" id="WP_330170856.1">
    <property type="nucleotide sequence ID" value="NZ_CP137080.1"/>
</dbReference>
<keyword evidence="5" id="KW-0862">Zinc</keyword>
<gene>
    <name evidence="7" type="primary">add</name>
    <name evidence="7" type="ORF">RYJ27_00480</name>
</gene>
<organism evidence="7 8">
    <name type="scientific">Microbacterium limosum</name>
    <dbReference type="NCBI Taxonomy" id="3079935"/>
    <lineage>
        <taxon>Bacteria</taxon>
        <taxon>Bacillati</taxon>
        <taxon>Actinomycetota</taxon>
        <taxon>Actinomycetes</taxon>
        <taxon>Micrococcales</taxon>
        <taxon>Microbacteriaceae</taxon>
        <taxon>Microbacterium</taxon>
    </lineage>
</organism>
<evidence type="ECO:0000256" key="1">
    <source>
        <dbReference type="ARBA" id="ARBA00001947"/>
    </source>
</evidence>
<dbReference type="InterPro" id="IPR001365">
    <property type="entry name" value="A_deaminase_dom"/>
</dbReference>
<dbReference type="AlphaFoldDB" id="A0AAU0MIC3"/>
<dbReference type="EC" id="3.5.4.4" evidence="7"/>
<dbReference type="GO" id="GO:0046872">
    <property type="term" value="F:metal ion binding"/>
    <property type="evidence" value="ECO:0007669"/>
    <property type="project" value="UniProtKB-KW"/>
</dbReference>
<accession>A0AAU0MIC3</accession>
<dbReference type="InterPro" id="IPR006330">
    <property type="entry name" value="Ado/ade_deaminase"/>
</dbReference>
<reference evidence="7 8" key="1">
    <citation type="submission" date="2023-10" db="EMBL/GenBank/DDBJ databases">
        <title>Y20.</title>
        <authorList>
            <person name="Zhang G."/>
            <person name="Ding Y."/>
        </authorList>
    </citation>
    <scope>NUCLEOTIDE SEQUENCE [LARGE SCALE GENOMIC DNA]</scope>
    <source>
        <strain evidence="7 8">Y20</strain>
    </source>
</reference>
<evidence type="ECO:0000256" key="5">
    <source>
        <dbReference type="ARBA" id="ARBA00022833"/>
    </source>
</evidence>
<dbReference type="EMBL" id="CP137080">
    <property type="protein sequence ID" value="WOQ69762.1"/>
    <property type="molecule type" value="Genomic_DNA"/>
</dbReference>
<dbReference type="KEGG" id="mliy:RYJ27_00480"/>
<dbReference type="Gene3D" id="3.20.20.140">
    <property type="entry name" value="Metal-dependent hydrolases"/>
    <property type="match status" value="1"/>
</dbReference>
<evidence type="ECO:0000256" key="2">
    <source>
        <dbReference type="ARBA" id="ARBA00006676"/>
    </source>
</evidence>
<dbReference type="Proteomes" id="UP001329313">
    <property type="component" value="Chromosome"/>
</dbReference>
<sequence>MISYPDYLRLLPKAELHCHFIATMRPGMILELADRNGVVLPTRDIDSLLDSDNLQDFLTLFVTANDVLRTADDFADVAYQGVVDAVRDGNLRYREYFVNSQNSRRYLAYPDLVDGVIDGLRRAEREFGVGFRIVNAINRALSPEDAVAMVREMIDHPRDEVVGIGQDHLTEDGREAPGMWVEAYRLAEANGLRRTAHVAETLPADPESVLVAIDDLHVDRIDHGYRAADDPDVLARLVESQVPVACTPISTLVLSGWAPEPDHRIARLIRAGANVTLSTDDAVFFRTDLGREYVEGLGGMGFGPDVAKRVSLAGVEAAWCDEAQKARLRADFRAQHLALDTLLDPASAA</sequence>
<dbReference type="Pfam" id="PF00962">
    <property type="entry name" value="A_deaminase"/>
    <property type="match status" value="1"/>
</dbReference>
<dbReference type="PANTHER" id="PTHR43114">
    <property type="entry name" value="ADENINE DEAMINASE"/>
    <property type="match status" value="1"/>
</dbReference>
<proteinExistence type="inferred from homology"/>
<evidence type="ECO:0000313" key="7">
    <source>
        <dbReference type="EMBL" id="WOQ69762.1"/>
    </source>
</evidence>
<protein>
    <submittedName>
        <fullName evidence="7">Adenosine deaminase</fullName>
        <ecNumber evidence="7">3.5.4.4</ecNumber>
    </submittedName>
</protein>
<evidence type="ECO:0000256" key="4">
    <source>
        <dbReference type="ARBA" id="ARBA00022801"/>
    </source>
</evidence>
<dbReference type="GO" id="GO:0016814">
    <property type="term" value="F:hydrolase activity, acting on carbon-nitrogen (but not peptide) bonds, in cyclic amidines"/>
    <property type="evidence" value="ECO:0007669"/>
    <property type="project" value="UniProtKB-ARBA"/>
</dbReference>
<evidence type="ECO:0000259" key="6">
    <source>
        <dbReference type="Pfam" id="PF00962"/>
    </source>
</evidence>
<feature type="domain" description="Adenosine deaminase" evidence="6">
    <location>
        <begin position="12"/>
        <end position="329"/>
    </location>
</feature>
<dbReference type="InterPro" id="IPR032466">
    <property type="entry name" value="Metal_Hydrolase"/>
</dbReference>
<keyword evidence="8" id="KW-1185">Reference proteome</keyword>